<keyword evidence="3" id="KW-1185">Reference proteome</keyword>
<reference evidence="2" key="1">
    <citation type="journal article" date="2021" name="Proc. Natl. Acad. Sci. U.S.A.">
        <title>Three genomes in the algal genus Volvox reveal the fate of a haploid sex-determining region after a transition to homothallism.</title>
        <authorList>
            <person name="Yamamoto K."/>
            <person name="Hamaji T."/>
            <person name="Kawai-Toyooka H."/>
            <person name="Matsuzaki R."/>
            <person name="Takahashi F."/>
            <person name="Nishimura Y."/>
            <person name="Kawachi M."/>
            <person name="Noguchi H."/>
            <person name="Minakuchi Y."/>
            <person name="Umen J.G."/>
            <person name="Toyoda A."/>
            <person name="Nozaki H."/>
        </authorList>
    </citation>
    <scope>NUCLEOTIDE SEQUENCE</scope>
    <source>
        <strain evidence="2">NIES-3786</strain>
    </source>
</reference>
<feature type="domain" description="Metallo-beta-lactamase" evidence="1">
    <location>
        <begin position="181"/>
        <end position="374"/>
    </location>
</feature>
<gene>
    <name evidence="2" type="ORF">Vretifemale_4570</name>
</gene>
<dbReference type="SUPFAM" id="SSF56281">
    <property type="entry name" value="Metallo-hydrolase/oxidoreductase"/>
    <property type="match status" value="1"/>
</dbReference>
<dbReference type="Gene3D" id="3.30.70.20">
    <property type="match status" value="1"/>
</dbReference>
<accession>A0A8J4CA38</accession>
<evidence type="ECO:0000259" key="1">
    <source>
        <dbReference type="SMART" id="SM00849"/>
    </source>
</evidence>
<sequence>MLSIRHMLVNNRIVMRHGGGCSLSPSPFCGRPSCSRRFTSVPVAAMDITLSRNERVRRTENVDGPFYVDCTCIDCDTCRWMAPSTFSRAGRQSAVVAQPKDRAERVQALRALLSCPTYSIHASKRSPDELKEAQEGLPARVPLVQLPSAAAELTGDGTTAGTAATAEGVYYTGWASEASIAACAYLIVRPGGNILVDIPRYNPVLARRIEALGGVRYIFMTHRDDIAGHQDWANHFGARRIMHELEVNARQGTDKVEVKLSGEGPWVLGREGEVVLASAVASTDGAAAGVSASPCDVTFIFTPGHTEGHVCLYHAPCKALFSGDHLCSAWGKVEGAAQDELYIYTDFNWYSVPEQLRSVTKCLQYDWLHVLPAHGRRTYLSDATARLAAVGNLIRQHSSES</sequence>
<dbReference type="PANTHER" id="PTHR42773:SF1">
    <property type="entry name" value="METALLO-BETA-LACTAMASE FAMILY PROTEIN"/>
    <property type="match status" value="1"/>
</dbReference>
<dbReference type="Proteomes" id="UP000747110">
    <property type="component" value="Unassembled WGS sequence"/>
</dbReference>
<dbReference type="InterPro" id="IPR036866">
    <property type="entry name" value="RibonucZ/Hydroxyglut_hydro"/>
</dbReference>
<dbReference type="CDD" id="cd07727">
    <property type="entry name" value="YmaE-like_MBL-fold"/>
    <property type="match status" value="1"/>
</dbReference>
<dbReference type="Pfam" id="PF00753">
    <property type="entry name" value="Lactamase_B"/>
    <property type="match status" value="1"/>
</dbReference>
<comment type="caution">
    <text evidence="2">The sequence shown here is derived from an EMBL/GenBank/DDBJ whole genome shotgun (WGS) entry which is preliminary data.</text>
</comment>
<organism evidence="2 3">
    <name type="scientific">Volvox reticuliferus</name>
    <dbReference type="NCBI Taxonomy" id="1737510"/>
    <lineage>
        <taxon>Eukaryota</taxon>
        <taxon>Viridiplantae</taxon>
        <taxon>Chlorophyta</taxon>
        <taxon>core chlorophytes</taxon>
        <taxon>Chlorophyceae</taxon>
        <taxon>CS clade</taxon>
        <taxon>Chlamydomonadales</taxon>
        <taxon>Volvocaceae</taxon>
        <taxon>Volvox</taxon>
    </lineage>
</organism>
<dbReference type="Gene3D" id="3.60.15.10">
    <property type="entry name" value="Ribonuclease Z/Hydroxyacylglutathione hydrolase-like"/>
    <property type="match status" value="1"/>
</dbReference>
<dbReference type="InterPro" id="IPR001279">
    <property type="entry name" value="Metallo-B-lactamas"/>
</dbReference>
<evidence type="ECO:0000313" key="3">
    <source>
        <dbReference type="Proteomes" id="UP000747110"/>
    </source>
</evidence>
<dbReference type="PANTHER" id="PTHR42773">
    <property type="entry name" value="METALLO-BETA-LACTAMASE-RELATED"/>
    <property type="match status" value="1"/>
</dbReference>
<name>A0A8J4CA38_9CHLO</name>
<dbReference type="OrthoDB" id="17458at2759"/>
<evidence type="ECO:0000313" key="2">
    <source>
        <dbReference type="EMBL" id="GIL74646.1"/>
    </source>
</evidence>
<protein>
    <recommendedName>
        <fullName evidence="1">Metallo-beta-lactamase domain-containing protein</fullName>
    </recommendedName>
</protein>
<proteinExistence type="predicted"/>
<dbReference type="EMBL" id="BNCP01000006">
    <property type="protein sequence ID" value="GIL74646.1"/>
    <property type="molecule type" value="Genomic_DNA"/>
</dbReference>
<dbReference type="Pfam" id="PF13370">
    <property type="entry name" value="Fer4_13"/>
    <property type="match status" value="1"/>
</dbReference>
<dbReference type="AlphaFoldDB" id="A0A8J4CA38"/>
<dbReference type="SMART" id="SM00849">
    <property type="entry name" value="Lactamase_B"/>
    <property type="match status" value="1"/>
</dbReference>